<evidence type="ECO:0000313" key="2">
    <source>
        <dbReference type="Proteomes" id="UP000608513"/>
    </source>
</evidence>
<dbReference type="Proteomes" id="UP000608513">
    <property type="component" value="Unassembled WGS sequence"/>
</dbReference>
<dbReference type="EMBL" id="JACORT010000030">
    <property type="protein sequence ID" value="MBC5786408.1"/>
    <property type="molecule type" value="Genomic_DNA"/>
</dbReference>
<protein>
    <submittedName>
        <fullName evidence="1">Uncharacterized protein</fullName>
    </submittedName>
</protein>
<feature type="non-terminal residue" evidence="1">
    <location>
        <position position="136"/>
    </location>
</feature>
<reference evidence="1" key="1">
    <citation type="submission" date="2020-08" db="EMBL/GenBank/DDBJ databases">
        <title>Ramlibacter sp. USB13 16S ribosomal RNA gene genome sequencing and assembly.</title>
        <authorList>
            <person name="Kang M."/>
        </authorList>
    </citation>
    <scope>NUCLEOTIDE SEQUENCE</scope>
    <source>
        <strain evidence="1">USB13</strain>
    </source>
</reference>
<comment type="caution">
    <text evidence="1">The sequence shown here is derived from an EMBL/GenBank/DDBJ whole genome shotgun (WGS) entry which is preliminary data.</text>
</comment>
<dbReference type="AlphaFoldDB" id="A0A923MXB9"/>
<evidence type="ECO:0000313" key="1">
    <source>
        <dbReference type="EMBL" id="MBC5786408.1"/>
    </source>
</evidence>
<gene>
    <name evidence="1" type="ORF">H8N03_25975</name>
</gene>
<sequence length="136" mass="15488">MRWLQALKRHPLVAVAVRSRLVRALRGRRQSDASLAAETELIRHSGQFDADYYRAMNPDLQPPPDDPVRHYCERGWREGRNPSDAFDTTGYLATYRDIRDGGVNPFWHYLVAGAAEFRDPLPGAGATYEDDIRFGV</sequence>
<name>A0A923MXB9_9BURK</name>
<organism evidence="1 2">
    <name type="scientific">Ramlibacter cellulosilyticus</name>
    <dbReference type="NCBI Taxonomy" id="2764187"/>
    <lineage>
        <taxon>Bacteria</taxon>
        <taxon>Pseudomonadati</taxon>
        <taxon>Pseudomonadota</taxon>
        <taxon>Betaproteobacteria</taxon>
        <taxon>Burkholderiales</taxon>
        <taxon>Comamonadaceae</taxon>
        <taxon>Ramlibacter</taxon>
    </lineage>
</organism>
<keyword evidence="2" id="KW-1185">Reference proteome</keyword>
<proteinExistence type="predicted"/>
<accession>A0A923MXB9</accession>